<keyword evidence="2" id="KW-1185">Reference proteome</keyword>
<keyword evidence="1" id="KW-0966">Cell projection</keyword>
<gene>
    <name evidence="1" type="primary">flaF</name>
    <name evidence="1" type="ORF">ACFSUD_08225</name>
</gene>
<dbReference type="RefSeq" id="WP_386373281.1">
    <property type="nucleotide sequence ID" value="NZ_JBHUMP010000005.1"/>
</dbReference>
<organism evidence="1 2">
    <name type="scientific">Sulfitobacter aestuarii</name>
    <dbReference type="NCBI Taxonomy" id="2161676"/>
    <lineage>
        <taxon>Bacteria</taxon>
        <taxon>Pseudomonadati</taxon>
        <taxon>Pseudomonadota</taxon>
        <taxon>Alphaproteobacteria</taxon>
        <taxon>Rhodobacterales</taxon>
        <taxon>Roseobacteraceae</taxon>
        <taxon>Sulfitobacter</taxon>
    </lineage>
</organism>
<comment type="caution">
    <text evidence="1">The sequence shown here is derived from an EMBL/GenBank/DDBJ whole genome shotgun (WGS) entry which is preliminary data.</text>
</comment>
<dbReference type="NCBIfam" id="NF009435">
    <property type="entry name" value="PRK12794.1"/>
    <property type="match status" value="1"/>
</dbReference>
<dbReference type="Proteomes" id="UP001597474">
    <property type="component" value="Unassembled WGS sequence"/>
</dbReference>
<protein>
    <submittedName>
        <fullName evidence="1">Flagellar biosynthesis regulator FlaF</fullName>
    </submittedName>
</protein>
<accession>A0ABW5U1S8</accession>
<name>A0ABW5U1S8_9RHOB</name>
<proteinExistence type="predicted"/>
<dbReference type="EMBL" id="JBHUMP010000005">
    <property type="protein sequence ID" value="MFD2739550.1"/>
    <property type="molecule type" value="Genomic_DNA"/>
</dbReference>
<dbReference type="Pfam" id="PF07309">
    <property type="entry name" value="FlaF"/>
    <property type="match status" value="1"/>
</dbReference>
<reference evidence="2" key="1">
    <citation type="journal article" date="2019" name="Int. J. Syst. Evol. Microbiol.">
        <title>The Global Catalogue of Microorganisms (GCM) 10K type strain sequencing project: providing services to taxonomists for standard genome sequencing and annotation.</title>
        <authorList>
            <consortium name="The Broad Institute Genomics Platform"/>
            <consortium name="The Broad Institute Genome Sequencing Center for Infectious Disease"/>
            <person name="Wu L."/>
            <person name="Ma J."/>
        </authorList>
    </citation>
    <scope>NUCLEOTIDE SEQUENCE [LARGE SCALE GENOMIC DNA]</scope>
    <source>
        <strain evidence="2">TISTR 2562</strain>
    </source>
</reference>
<keyword evidence="1" id="KW-0969">Cilium</keyword>
<keyword evidence="1" id="KW-0282">Flagellum</keyword>
<evidence type="ECO:0000313" key="2">
    <source>
        <dbReference type="Proteomes" id="UP001597474"/>
    </source>
</evidence>
<evidence type="ECO:0000313" key="1">
    <source>
        <dbReference type="EMBL" id="MFD2739550.1"/>
    </source>
</evidence>
<sequence>MSLAAYKKTIRETESPRQMERRVLAQVTARLDAHQEDFDIADDRGTRLTLLAEFLRPILHDNVTLWMTFQADLLQPQNSLPAELRASLISLSMFIERHTARVLAGEAKVSVLVDVNRSILQALEGQAEAAAV</sequence>
<dbReference type="InterPro" id="IPR010845">
    <property type="entry name" value="FlaF"/>
</dbReference>